<dbReference type="AlphaFoldDB" id="A0A923J1H3"/>
<reference evidence="2 3" key="1">
    <citation type="submission" date="2020-04" db="EMBL/GenBank/DDBJ databases">
        <title>Genomic insights into acetone-butanol-ethanol (ABE) fermentation by sequencing solventogenic clostridia strains.</title>
        <authorList>
            <person name="Brown S."/>
        </authorList>
    </citation>
    <scope>NUCLEOTIDE SEQUENCE [LARGE SCALE GENOMIC DNA]</scope>
    <source>
        <strain evidence="2 3">DJ011</strain>
    </source>
</reference>
<gene>
    <name evidence="2" type="ORF">HGG79_08100</name>
</gene>
<keyword evidence="1" id="KW-0812">Transmembrane</keyword>
<comment type="caution">
    <text evidence="2">The sequence shown here is derived from an EMBL/GenBank/DDBJ whole genome shotgun (WGS) entry which is preliminary data.</text>
</comment>
<feature type="transmembrane region" description="Helical" evidence="1">
    <location>
        <begin position="82"/>
        <end position="103"/>
    </location>
</feature>
<accession>A0A923J1H3</accession>
<feature type="transmembrane region" description="Helical" evidence="1">
    <location>
        <begin position="12"/>
        <end position="37"/>
    </location>
</feature>
<name>A0A923J1H3_CLOTT</name>
<protein>
    <submittedName>
        <fullName evidence="2">Uncharacterized protein</fullName>
    </submittedName>
</protein>
<keyword evidence="1" id="KW-1133">Transmembrane helix</keyword>
<dbReference type="RefSeq" id="WP_035152677.1">
    <property type="nucleotide sequence ID" value="NZ_JAAZWO010000007.1"/>
</dbReference>
<evidence type="ECO:0000256" key="1">
    <source>
        <dbReference type="SAM" id="Phobius"/>
    </source>
</evidence>
<feature type="transmembrane region" description="Helical" evidence="1">
    <location>
        <begin position="144"/>
        <end position="165"/>
    </location>
</feature>
<feature type="transmembrane region" description="Helical" evidence="1">
    <location>
        <begin position="109"/>
        <end position="132"/>
    </location>
</feature>
<evidence type="ECO:0000313" key="2">
    <source>
        <dbReference type="EMBL" id="MBC2397735.1"/>
    </source>
</evidence>
<evidence type="ECO:0000313" key="3">
    <source>
        <dbReference type="Proteomes" id="UP000563151"/>
    </source>
</evidence>
<keyword evidence="1" id="KW-0472">Membrane</keyword>
<feature type="transmembrane region" description="Helical" evidence="1">
    <location>
        <begin position="211"/>
        <end position="233"/>
    </location>
</feature>
<proteinExistence type="predicted"/>
<dbReference type="EMBL" id="JAAZWO010000007">
    <property type="protein sequence ID" value="MBC2397735.1"/>
    <property type="molecule type" value="Genomic_DNA"/>
</dbReference>
<feature type="transmembrane region" description="Helical" evidence="1">
    <location>
        <begin position="49"/>
        <end position="70"/>
    </location>
</feature>
<sequence length="248" mass="29669">MKTEYKNIYIDDGIIIFSYIITIMLVLLSYLFIVVFKCEQFNFDVYRKVYMYFIIFQFVMFSLTLIHFTNEESSNMKSLIKDFIKILILALSIIPFILIIFISGNVKTLNLWIPIVLEIIYGFSIISFKRVLSLNKWLKEYSKFIIHFMMFFINILSLVFLYIYYRYSQIVITTVYDKDIPKIFFLNPILTVAGYINKEITDYTQMGIKPVIWAFVFWSICSLINILTLYKFYRRKSKVHNSSVQTEV</sequence>
<keyword evidence="3" id="KW-1185">Reference proteome</keyword>
<organism evidence="2 3">
    <name type="scientific">Clostridium tetanomorphum</name>
    <dbReference type="NCBI Taxonomy" id="1553"/>
    <lineage>
        <taxon>Bacteria</taxon>
        <taxon>Bacillati</taxon>
        <taxon>Bacillota</taxon>
        <taxon>Clostridia</taxon>
        <taxon>Eubacteriales</taxon>
        <taxon>Clostridiaceae</taxon>
        <taxon>Clostridium</taxon>
    </lineage>
</organism>
<dbReference type="Proteomes" id="UP000563151">
    <property type="component" value="Unassembled WGS sequence"/>
</dbReference>